<protein>
    <submittedName>
        <fullName evidence="1">Uncharacterized protein</fullName>
    </submittedName>
</protein>
<keyword evidence="2" id="KW-1185">Reference proteome</keyword>
<proteinExistence type="predicted"/>
<evidence type="ECO:0000313" key="2">
    <source>
        <dbReference type="Proteomes" id="UP000324222"/>
    </source>
</evidence>
<sequence length="13" mass="1581">MYRDSRNKCPTLP</sequence>
<organism evidence="1 2">
    <name type="scientific">Portunus trituberculatus</name>
    <name type="common">Swimming crab</name>
    <name type="synonym">Neptunus trituberculatus</name>
    <dbReference type="NCBI Taxonomy" id="210409"/>
    <lineage>
        <taxon>Eukaryota</taxon>
        <taxon>Metazoa</taxon>
        <taxon>Ecdysozoa</taxon>
        <taxon>Arthropoda</taxon>
        <taxon>Crustacea</taxon>
        <taxon>Multicrustacea</taxon>
        <taxon>Malacostraca</taxon>
        <taxon>Eumalacostraca</taxon>
        <taxon>Eucarida</taxon>
        <taxon>Decapoda</taxon>
        <taxon>Pleocyemata</taxon>
        <taxon>Brachyura</taxon>
        <taxon>Eubrachyura</taxon>
        <taxon>Portunoidea</taxon>
        <taxon>Portunidae</taxon>
        <taxon>Portuninae</taxon>
        <taxon>Portunus</taxon>
    </lineage>
</organism>
<accession>A0A5B7JQZ4</accession>
<dbReference type="Proteomes" id="UP000324222">
    <property type="component" value="Unassembled WGS sequence"/>
</dbReference>
<evidence type="ECO:0000313" key="1">
    <source>
        <dbReference type="EMBL" id="MPC95537.1"/>
    </source>
</evidence>
<name>A0A5B7JQZ4_PORTR</name>
<reference evidence="1 2" key="1">
    <citation type="submission" date="2019-05" db="EMBL/GenBank/DDBJ databases">
        <title>Another draft genome of Portunus trituberculatus and its Hox gene families provides insights of decapod evolution.</title>
        <authorList>
            <person name="Jeong J.-H."/>
            <person name="Song I."/>
            <person name="Kim S."/>
            <person name="Choi T."/>
            <person name="Kim D."/>
            <person name="Ryu S."/>
            <person name="Kim W."/>
        </authorList>
    </citation>
    <scope>NUCLEOTIDE SEQUENCE [LARGE SCALE GENOMIC DNA]</scope>
    <source>
        <tissue evidence="1">Muscle</tissue>
    </source>
</reference>
<comment type="caution">
    <text evidence="1">The sequence shown here is derived from an EMBL/GenBank/DDBJ whole genome shotgun (WGS) entry which is preliminary data.</text>
</comment>
<gene>
    <name evidence="1" type="ORF">E2C01_090753</name>
</gene>
<dbReference type="EMBL" id="VSRR010102627">
    <property type="protein sequence ID" value="MPC95537.1"/>
    <property type="molecule type" value="Genomic_DNA"/>
</dbReference>